<gene>
    <name evidence="1" type="ORF">KUF71_012611</name>
</gene>
<reference evidence="1" key="1">
    <citation type="submission" date="2021-07" db="EMBL/GenBank/DDBJ databases">
        <authorList>
            <person name="Catto M.A."/>
            <person name="Jacobson A."/>
            <person name="Kennedy G."/>
            <person name="Labadie P."/>
            <person name="Hunt B.G."/>
            <person name="Srinivasan R."/>
        </authorList>
    </citation>
    <scope>NUCLEOTIDE SEQUENCE</scope>
    <source>
        <strain evidence="1">PL_HMW_Pooled</strain>
        <tissue evidence="1">Head</tissue>
    </source>
</reference>
<keyword evidence="2" id="KW-1185">Reference proteome</keyword>
<organism evidence="1 2">
    <name type="scientific">Frankliniella fusca</name>
    <dbReference type="NCBI Taxonomy" id="407009"/>
    <lineage>
        <taxon>Eukaryota</taxon>
        <taxon>Metazoa</taxon>
        <taxon>Ecdysozoa</taxon>
        <taxon>Arthropoda</taxon>
        <taxon>Hexapoda</taxon>
        <taxon>Insecta</taxon>
        <taxon>Pterygota</taxon>
        <taxon>Neoptera</taxon>
        <taxon>Paraneoptera</taxon>
        <taxon>Thysanoptera</taxon>
        <taxon>Terebrantia</taxon>
        <taxon>Thripoidea</taxon>
        <taxon>Thripidae</taxon>
        <taxon>Frankliniella</taxon>
    </lineage>
</organism>
<sequence length="146" mass="16198">MEASVLEERVRLARSQAVRRRRRARVLPRKSFLNLRWKSSAKWVTRRLSKSSPPRWVSPAVDLTSKSAPSSMEGVVRLPWSLAMISTLPCCHTPTHEYVVPRSMPTAGALFPGMVVAVWVCSGRGPRAAPPVAATDTKHAHDIAYT</sequence>
<name>A0AAE1LUC7_9NEOP</name>
<evidence type="ECO:0000313" key="2">
    <source>
        <dbReference type="Proteomes" id="UP001219518"/>
    </source>
</evidence>
<protein>
    <submittedName>
        <fullName evidence="1">Mesogenin-1</fullName>
    </submittedName>
</protein>
<proteinExistence type="predicted"/>
<dbReference type="AlphaFoldDB" id="A0AAE1LUC7"/>
<comment type="caution">
    <text evidence="1">The sequence shown here is derived from an EMBL/GenBank/DDBJ whole genome shotgun (WGS) entry which is preliminary data.</text>
</comment>
<accession>A0AAE1LUC7</accession>
<evidence type="ECO:0000313" key="1">
    <source>
        <dbReference type="EMBL" id="KAK3932433.1"/>
    </source>
</evidence>
<feature type="non-terminal residue" evidence="1">
    <location>
        <position position="1"/>
    </location>
</feature>
<reference evidence="1" key="2">
    <citation type="journal article" date="2023" name="BMC Genomics">
        <title>Pest status, molecular evolution, and epigenetic factors derived from the genome assembly of Frankliniella fusca, a thysanopteran phytovirus vector.</title>
        <authorList>
            <person name="Catto M.A."/>
            <person name="Labadie P.E."/>
            <person name="Jacobson A.L."/>
            <person name="Kennedy G.G."/>
            <person name="Srinivasan R."/>
            <person name="Hunt B.G."/>
        </authorList>
    </citation>
    <scope>NUCLEOTIDE SEQUENCE</scope>
    <source>
        <strain evidence="1">PL_HMW_Pooled</strain>
    </source>
</reference>
<dbReference type="Proteomes" id="UP001219518">
    <property type="component" value="Unassembled WGS sequence"/>
</dbReference>
<dbReference type="EMBL" id="JAHWGI010001436">
    <property type="protein sequence ID" value="KAK3932433.1"/>
    <property type="molecule type" value="Genomic_DNA"/>
</dbReference>